<dbReference type="Proteomes" id="UP000821865">
    <property type="component" value="Chromosome 2"/>
</dbReference>
<organism evidence="1 2">
    <name type="scientific">Dermacentor silvarum</name>
    <name type="common">Tick</name>
    <dbReference type="NCBI Taxonomy" id="543639"/>
    <lineage>
        <taxon>Eukaryota</taxon>
        <taxon>Metazoa</taxon>
        <taxon>Ecdysozoa</taxon>
        <taxon>Arthropoda</taxon>
        <taxon>Chelicerata</taxon>
        <taxon>Arachnida</taxon>
        <taxon>Acari</taxon>
        <taxon>Parasitiformes</taxon>
        <taxon>Ixodida</taxon>
        <taxon>Ixodoidea</taxon>
        <taxon>Ixodidae</taxon>
        <taxon>Rhipicephalinae</taxon>
        <taxon>Dermacentor</taxon>
    </lineage>
</organism>
<keyword evidence="2" id="KW-1185">Reference proteome</keyword>
<dbReference type="EMBL" id="CM023471">
    <property type="protein sequence ID" value="KAH7965402.1"/>
    <property type="molecule type" value="Genomic_DNA"/>
</dbReference>
<evidence type="ECO:0000313" key="2">
    <source>
        <dbReference type="Proteomes" id="UP000821865"/>
    </source>
</evidence>
<reference evidence="1" key="1">
    <citation type="submission" date="2020-05" db="EMBL/GenBank/DDBJ databases">
        <title>Large-scale comparative analyses of tick genomes elucidate their genetic diversity and vector capacities.</title>
        <authorList>
            <person name="Jia N."/>
            <person name="Wang J."/>
            <person name="Shi W."/>
            <person name="Du L."/>
            <person name="Sun Y."/>
            <person name="Zhan W."/>
            <person name="Jiang J."/>
            <person name="Wang Q."/>
            <person name="Zhang B."/>
            <person name="Ji P."/>
            <person name="Sakyi L.B."/>
            <person name="Cui X."/>
            <person name="Yuan T."/>
            <person name="Jiang B."/>
            <person name="Yang W."/>
            <person name="Lam T.T.-Y."/>
            <person name="Chang Q."/>
            <person name="Ding S."/>
            <person name="Wang X."/>
            <person name="Zhu J."/>
            <person name="Ruan X."/>
            <person name="Zhao L."/>
            <person name="Wei J."/>
            <person name="Que T."/>
            <person name="Du C."/>
            <person name="Cheng J."/>
            <person name="Dai P."/>
            <person name="Han X."/>
            <person name="Huang E."/>
            <person name="Gao Y."/>
            <person name="Liu J."/>
            <person name="Shao H."/>
            <person name="Ye R."/>
            <person name="Li L."/>
            <person name="Wei W."/>
            <person name="Wang X."/>
            <person name="Wang C."/>
            <person name="Yang T."/>
            <person name="Huo Q."/>
            <person name="Li W."/>
            <person name="Guo W."/>
            <person name="Chen H."/>
            <person name="Zhou L."/>
            <person name="Ni X."/>
            <person name="Tian J."/>
            <person name="Zhou Y."/>
            <person name="Sheng Y."/>
            <person name="Liu T."/>
            <person name="Pan Y."/>
            <person name="Xia L."/>
            <person name="Li J."/>
            <person name="Zhao F."/>
            <person name="Cao W."/>
        </authorList>
    </citation>
    <scope>NUCLEOTIDE SEQUENCE</scope>
    <source>
        <strain evidence="1">Dsil-2018</strain>
    </source>
</reference>
<comment type="caution">
    <text evidence="1">The sequence shown here is derived from an EMBL/GenBank/DDBJ whole genome shotgun (WGS) entry which is preliminary data.</text>
</comment>
<gene>
    <name evidence="1" type="ORF">HPB49_007370</name>
</gene>
<proteinExistence type="predicted"/>
<accession>A0ACB8DB62</accession>
<protein>
    <submittedName>
        <fullName evidence="1">Uncharacterized protein</fullName>
    </submittedName>
</protein>
<sequence length="364" mass="39742">MDHGRSDEECRPFGQLGALVSEWMFLARVPPLATSHLFERPGMCSSTASMEGKTVIVTGATSGIGLETAMELARRKARVILACRDVEKASAVAQLIRAETKQTAVVKKLVLDSFESVREFCDQVNRSEDRLDVLVNNAGLINCSTEFTYTKDGFEACFQANHLSPVLLTLMLLEKLRKSAPSRIVNVSSDSHCIGDVSQLEAKARGRCTLRTPFAVYANSKLAMCLYTVALADKIKNTGVTVNSLHPGLVQTPIASHGSFLRKLIFQVAAYTKGKTAVEGAQTTIQLAVDPALEKTTGEYFEECVRADERYRNPLLKDRALAEEVFRASVKLVGFDQQLLERAIGSPSNPCALQERAGSASRAH</sequence>
<evidence type="ECO:0000313" key="1">
    <source>
        <dbReference type="EMBL" id="KAH7965402.1"/>
    </source>
</evidence>
<name>A0ACB8DB62_DERSI</name>